<dbReference type="InterPro" id="IPR010666">
    <property type="entry name" value="Znf_GRF"/>
</dbReference>
<evidence type="ECO:0000313" key="7">
    <source>
        <dbReference type="EMBL" id="MED6118126.1"/>
    </source>
</evidence>
<keyword evidence="2 4" id="KW-0863">Zinc-finger</keyword>
<dbReference type="Proteomes" id="UP001341840">
    <property type="component" value="Unassembled WGS sequence"/>
</dbReference>
<feature type="region of interest" description="Disordered" evidence="5">
    <location>
        <begin position="1"/>
        <end position="32"/>
    </location>
</feature>
<evidence type="ECO:0000256" key="5">
    <source>
        <dbReference type="SAM" id="MobiDB-lite"/>
    </source>
</evidence>
<dbReference type="EMBL" id="JASCZI010030209">
    <property type="protein sequence ID" value="MED6118126.1"/>
    <property type="molecule type" value="Genomic_DNA"/>
</dbReference>
<feature type="compositionally biased region" description="Gly residues" evidence="5">
    <location>
        <begin position="1"/>
        <end position="11"/>
    </location>
</feature>
<evidence type="ECO:0000256" key="3">
    <source>
        <dbReference type="ARBA" id="ARBA00022833"/>
    </source>
</evidence>
<evidence type="ECO:0000256" key="2">
    <source>
        <dbReference type="ARBA" id="ARBA00022771"/>
    </source>
</evidence>
<protein>
    <recommendedName>
        <fullName evidence="6">GRF-type domain-containing protein</fullName>
    </recommendedName>
</protein>
<keyword evidence="3" id="KW-0862">Zinc</keyword>
<proteinExistence type="predicted"/>
<feature type="domain" description="GRF-type" evidence="6">
    <location>
        <begin position="38"/>
        <end position="80"/>
    </location>
</feature>
<evidence type="ECO:0000259" key="6">
    <source>
        <dbReference type="PROSITE" id="PS51999"/>
    </source>
</evidence>
<evidence type="ECO:0000256" key="1">
    <source>
        <dbReference type="ARBA" id="ARBA00022723"/>
    </source>
</evidence>
<comment type="caution">
    <text evidence="7">The sequence shown here is derived from an EMBL/GenBank/DDBJ whole genome shotgun (WGS) entry which is preliminary data.</text>
</comment>
<sequence length="103" mass="11398">MMGHGNGGRGSGLPCYSHGSCGSSSSTWRRKKSADQICFCGLKTMIKKSRTTENPDRLFHTCSRYSKGSHCNYFQWVDKYEGVAEGANGHEESYAKIEGDYDA</sequence>
<dbReference type="PANTHER" id="PTHR33248">
    <property type="entry name" value="ZINC ION-BINDING PROTEIN"/>
    <property type="match status" value="1"/>
</dbReference>
<keyword evidence="1" id="KW-0479">Metal-binding</keyword>
<evidence type="ECO:0000256" key="4">
    <source>
        <dbReference type="PROSITE-ProRule" id="PRU01343"/>
    </source>
</evidence>
<keyword evidence="8" id="KW-1185">Reference proteome</keyword>
<gene>
    <name evidence="7" type="ORF">PIB30_000108</name>
</gene>
<organism evidence="7 8">
    <name type="scientific">Stylosanthes scabra</name>
    <dbReference type="NCBI Taxonomy" id="79078"/>
    <lineage>
        <taxon>Eukaryota</taxon>
        <taxon>Viridiplantae</taxon>
        <taxon>Streptophyta</taxon>
        <taxon>Embryophyta</taxon>
        <taxon>Tracheophyta</taxon>
        <taxon>Spermatophyta</taxon>
        <taxon>Magnoliopsida</taxon>
        <taxon>eudicotyledons</taxon>
        <taxon>Gunneridae</taxon>
        <taxon>Pentapetalae</taxon>
        <taxon>rosids</taxon>
        <taxon>fabids</taxon>
        <taxon>Fabales</taxon>
        <taxon>Fabaceae</taxon>
        <taxon>Papilionoideae</taxon>
        <taxon>50 kb inversion clade</taxon>
        <taxon>dalbergioids sensu lato</taxon>
        <taxon>Dalbergieae</taxon>
        <taxon>Pterocarpus clade</taxon>
        <taxon>Stylosanthes</taxon>
    </lineage>
</organism>
<name>A0ABU6R188_9FABA</name>
<reference evidence="7 8" key="1">
    <citation type="journal article" date="2023" name="Plants (Basel)">
        <title>Bridging the Gap: Combining Genomics and Transcriptomics Approaches to Understand Stylosanthes scabra, an Orphan Legume from the Brazilian Caatinga.</title>
        <authorList>
            <person name="Ferreira-Neto J.R.C."/>
            <person name="da Silva M.D."/>
            <person name="Binneck E."/>
            <person name="de Melo N.F."/>
            <person name="da Silva R.H."/>
            <person name="de Melo A.L.T.M."/>
            <person name="Pandolfi V."/>
            <person name="Bustamante F.O."/>
            <person name="Brasileiro-Vidal A.C."/>
            <person name="Benko-Iseppon A.M."/>
        </authorList>
    </citation>
    <scope>NUCLEOTIDE SEQUENCE [LARGE SCALE GENOMIC DNA]</scope>
    <source>
        <tissue evidence="7">Leaves</tissue>
    </source>
</reference>
<accession>A0ABU6R188</accession>
<dbReference type="Pfam" id="PF06839">
    <property type="entry name" value="Zn_ribbon_GRF"/>
    <property type="match status" value="1"/>
</dbReference>
<feature type="compositionally biased region" description="Low complexity" evidence="5">
    <location>
        <begin position="17"/>
        <end position="26"/>
    </location>
</feature>
<dbReference type="PROSITE" id="PS51999">
    <property type="entry name" value="ZF_GRF"/>
    <property type="match status" value="1"/>
</dbReference>
<evidence type="ECO:0000313" key="8">
    <source>
        <dbReference type="Proteomes" id="UP001341840"/>
    </source>
</evidence>